<accession>T2KJ66</accession>
<protein>
    <submittedName>
        <fullName evidence="3">Glucosyltransferase (GT4)</fullName>
        <ecNumber evidence="3">2.4.1.52</ecNumber>
    </submittedName>
</protein>
<dbReference type="InterPro" id="IPR001296">
    <property type="entry name" value="Glyco_trans_1"/>
</dbReference>
<keyword evidence="4" id="KW-1185">Reference proteome</keyword>
<organism evidence="3 4">
    <name type="scientific">Formosa agariphila (strain DSM 15362 / KCTC 12365 / LMG 23005 / KMM 3901 / M-2Alg 35-1)</name>
    <dbReference type="NCBI Taxonomy" id="1347342"/>
    <lineage>
        <taxon>Bacteria</taxon>
        <taxon>Pseudomonadati</taxon>
        <taxon>Bacteroidota</taxon>
        <taxon>Flavobacteriia</taxon>
        <taxon>Flavobacteriales</taxon>
        <taxon>Flavobacteriaceae</taxon>
        <taxon>Formosa</taxon>
    </lineage>
</organism>
<name>T2KJ66_FORAG</name>
<feature type="domain" description="Glycosyltransferase subfamily 4-like N-terminal" evidence="2">
    <location>
        <begin position="12"/>
        <end position="165"/>
    </location>
</feature>
<dbReference type="STRING" id="1347342.BN863_7540"/>
<dbReference type="eggNOG" id="COG0438">
    <property type="taxonomic scope" value="Bacteria"/>
</dbReference>
<evidence type="ECO:0000313" key="3">
    <source>
        <dbReference type="EMBL" id="CDF78466.1"/>
    </source>
</evidence>
<dbReference type="PATRIC" id="fig|1347342.6.peg.760"/>
<dbReference type="AlphaFoldDB" id="T2KJ66"/>
<dbReference type="RefSeq" id="WP_038527717.1">
    <property type="nucleotide sequence ID" value="NZ_HG315671.1"/>
</dbReference>
<dbReference type="Gene3D" id="3.40.50.2000">
    <property type="entry name" value="Glycogen Phosphorylase B"/>
    <property type="match status" value="2"/>
</dbReference>
<dbReference type="EC" id="2.4.1.52" evidence="3"/>
<keyword evidence="3" id="KW-0808">Transferase</keyword>
<dbReference type="SUPFAM" id="SSF53756">
    <property type="entry name" value="UDP-Glycosyltransferase/glycogen phosphorylase"/>
    <property type="match status" value="1"/>
</dbReference>
<dbReference type="PANTHER" id="PTHR45947">
    <property type="entry name" value="SULFOQUINOVOSYL TRANSFERASE SQD2"/>
    <property type="match status" value="1"/>
</dbReference>
<dbReference type="Proteomes" id="UP000016160">
    <property type="component" value="Chromosome"/>
</dbReference>
<evidence type="ECO:0000259" key="1">
    <source>
        <dbReference type="Pfam" id="PF00534"/>
    </source>
</evidence>
<evidence type="ECO:0000313" key="4">
    <source>
        <dbReference type="Proteomes" id="UP000016160"/>
    </source>
</evidence>
<dbReference type="PANTHER" id="PTHR45947:SF15">
    <property type="entry name" value="TEICHURONIC ACID BIOSYNTHESIS GLYCOSYLTRANSFERASE TUAC-RELATED"/>
    <property type="match status" value="1"/>
</dbReference>
<dbReference type="InterPro" id="IPR028098">
    <property type="entry name" value="Glyco_trans_4-like_N"/>
</dbReference>
<proteinExistence type="predicted"/>
<gene>
    <name evidence="3" type="ORF">BN863_7540</name>
</gene>
<dbReference type="HOGENOM" id="CLU_009583_0_4_10"/>
<reference evidence="3 4" key="1">
    <citation type="journal article" date="2013" name="Appl. Environ. Microbiol.">
        <title>The genome of the alga-associated marine flavobacterium Formosa agariphila KMM 3901T reveals a broad potential for degradation of algal polysaccharides.</title>
        <authorList>
            <person name="Mann A.J."/>
            <person name="Hahnke R.L."/>
            <person name="Huang S."/>
            <person name="Werner J."/>
            <person name="Xing P."/>
            <person name="Barbeyron T."/>
            <person name="Huettel B."/>
            <person name="Stueber K."/>
            <person name="Reinhardt R."/>
            <person name="Harder J."/>
            <person name="Gloeckner F.O."/>
            <person name="Amann R.I."/>
            <person name="Teeling H."/>
        </authorList>
    </citation>
    <scope>NUCLEOTIDE SEQUENCE [LARGE SCALE GENOMIC DNA]</scope>
    <source>
        <strain evidence="4">DSM 15362 / KCTC 12365 / LMG 23005 / KMM 3901</strain>
    </source>
</reference>
<dbReference type="InterPro" id="IPR050194">
    <property type="entry name" value="Glycosyltransferase_grp1"/>
</dbReference>
<feature type="domain" description="Glycosyl transferase family 1" evidence="1">
    <location>
        <begin position="177"/>
        <end position="342"/>
    </location>
</feature>
<dbReference type="Pfam" id="PF13439">
    <property type="entry name" value="Glyco_transf_4"/>
    <property type="match status" value="1"/>
</dbReference>
<keyword evidence="3" id="KW-0328">Glycosyltransferase</keyword>
<dbReference type="OrthoDB" id="1522162at2"/>
<evidence type="ECO:0000259" key="2">
    <source>
        <dbReference type="Pfam" id="PF13439"/>
    </source>
</evidence>
<dbReference type="CDD" id="cd03801">
    <property type="entry name" value="GT4_PimA-like"/>
    <property type="match status" value="1"/>
</dbReference>
<sequence>MVILHVSGVSNWGGGENHIENLYYELEQANLDVKQYIFCVQDSVFHKRLIQKNYACIPAPLDFKIDPRYIFKLIRTCRSKNIDLIHLHDPTALTLSVIADRISNSLPPFIFSKKTVFEIKQRKSTLFKYNYKKIEKYICVSKAVAEVTAKNIEDTSKIMTIYNGIRFSNKTDVTDFKLREQYLIPENKIIVGNIGNHIRAKNLLTFLNVIDDIVNTKKLPHFHFVQIGNFTKKTDEYVEKVKELKLEDYITFTGFIDNASNYIPQFDVFMLTSQSEGLPQVINEAFYFKIPVISTNPGGIPEIIEHGVNGFLSQVNDYKTLSDNLVNLTTDEELKHQFIEKSHAQIINGFSSEIMAQKTFDVYKTILDKK</sequence>
<dbReference type="GO" id="GO:0047265">
    <property type="term" value="F:poly(glycerol-phosphate) alpha-glucosyltransferase activity"/>
    <property type="evidence" value="ECO:0007669"/>
    <property type="project" value="UniProtKB-EC"/>
</dbReference>
<dbReference type="Pfam" id="PF00534">
    <property type="entry name" value="Glycos_transf_1"/>
    <property type="match status" value="1"/>
</dbReference>
<dbReference type="EMBL" id="HG315671">
    <property type="protein sequence ID" value="CDF78466.1"/>
    <property type="molecule type" value="Genomic_DNA"/>
</dbReference>